<dbReference type="InterPro" id="IPR011761">
    <property type="entry name" value="ATP-grasp"/>
</dbReference>
<sequence length="385" mass="42949">MTKLHIFNPEHDMALAANLAHFTPPHAGRQLRHDLGFLPALWAESGDMVLVDDVGAAAESFRHLGLPLRPMFVDRATLTRLMRAVKGEGIEIRPWGWDVAVRQLLCECGVSTSWLPTPAALEQIRQMSHRGWAAVHLLPRLVELPGTVGEAWTLHGVDEMRKVARTGCGLVLKSPWSSSGRGVRYVSESLVEQVHGSALPASLANWFAHVLERQGCLMAEPYYNKVVDFGMEFVSDGLGGVDYSGLSLFHTVNGAYVGNVVDTEERKEEQLVRYVSVQLIRQLRKRIAEVLGEAFGGCYQGRFGVDMMVVRQGRRFLVHPCVELNLRMTMGHAALALADDGLSPRRIMRISCTDKYRLRIENCRETDEAVVQTDRAKAEENRKKG</sequence>
<name>A0ABV5ZM39_9BACT</name>
<keyword evidence="1" id="KW-0547">Nucleotide-binding</keyword>
<protein>
    <recommendedName>
        <fullName evidence="2">ATP-grasp domain-containing protein</fullName>
    </recommendedName>
</protein>
<evidence type="ECO:0000256" key="1">
    <source>
        <dbReference type="PROSITE-ProRule" id="PRU00409"/>
    </source>
</evidence>
<dbReference type="EMBL" id="JBHLZF010000002">
    <property type="protein sequence ID" value="MFB9897291.1"/>
    <property type="molecule type" value="Genomic_DNA"/>
</dbReference>
<reference evidence="3 4" key="1">
    <citation type="submission" date="2024-09" db="EMBL/GenBank/DDBJ databases">
        <authorList>
            <person name="Sun Q."/>
            <person name="Mori K."/>
        </authorList>
    </citation>
    <scope>NUCLEOTIDE SEQUENCE [LARGE SCALE GENOMIC DNA]</scope>
    <source>
        <strain evidence="3 4">ATCC 51272</strain>
    </source>
</reference>
<evidence type="ECO:0000259" key="2">
    <source>
        <dbReference type="PROSITE" id="PS50975"/>
    </source>
</evidence>
<gene>
    <name evidence="3" type="ORF">ACFFK8_05625</name>
</gene>
<organism evidence="3 4">
    <name type="scientific">Hallella seregens ATCC 51272</name>
    <dbReference type="NCBI Taxonomy" id="1336250"/>
    <lineage>
        <taxon>Bacteria</taxon>
        <taxon>Pseudomonadati</taxon>
        <taxon>Bacteroidota</taxon>
        <taxon>Bacteroidia</taxon>
        <taxon>Bacteroidales</taxon>
        <taxon>Prevotellaceae</taxon>
        <taxon>Hallella</taxon>
    </lineage>
</organism>
<comment type="caution">
    <text evidence="3">The sequence shown here is derived from an EMBL/GenBank/DDBJ whole genome shotgun (WGS) entry which is preliminary data.</text>
</comment>
<dbReference type="PROSITE" id="PS50975">
    <property type="entry name" value="ATP_GRASP"/>
    <property type="match status" value="1"/>
</dbReference>
<dbReference type="Proteomes" id="UP001589688">
    <property type="component" value="Unassembled WGS sequence"/>
</dbReference>
<dbReference type="RefSeq" id="WP_027952752.1">
    <property type="nucleotide sequence ID" value="NZ_JADU01000032.1"/>
</dbReference>
<accession>A0ABV5ZM39</accession>
<keyword evidence="1" id="KW-0067">ATP-binding</keyword>
<evidence type="ECO:0000313" key="4">
    <source>
        <dbReference type="Proteomes" id="UP001589688"/>
    </source>
</evidence>
<feature type="domain" description="ATP-grasp" evidence="2">
    <location>
        <begin position="138"/>
        <end position="353"/>
    </location>
</feature>
<evidence type="ECO:0000313" key="3">
    <source>
        <dbReference type="EMBL" id="MFB9897291.1"/>
    </source>
</evidence>
<dbReference type="SUPFAM" id="SSF56059">
    <property type="entry name" value="Glutathione synthetase ATP-binding domain-like"/>
    <property type="match status" value="1"/>
</dbReference>
<proteinExistence type="predicted"/>
<keyword evidence="4" id="KW-1185">Reference proteome</keyword>